<reference evidence="1" key="1">
    <citation type="journal article" date="2022" name="bioRxiv">
        <title>Sequencing and chromosome-scale assembly of the giantPleurodeles waltlgenome.</title>
        <authorList>
            <person name="Brown T."/>
            <person name="Elewa A."/>
            <person name="Iarovenko S."/>
            <person name="Subramanian E."/>
            <person name="Araus A.J."/>
            <person name="Petzold A."/>
            <person name="Susuki M."/>
            <person name="Suzuki K.-i.T."/>
            <person name="Hayashi T."/>
            <person name="Toyoda A."/>
            <person name="Oliveira C."/>
            <person name="Osipova E."/>
            <person name="Leigh N.D."/>
            <person name="Simon A."/>
            <person name="Yun M.H."/>
        </authorList>
    </citation>
    <scope>NUCLEOTIDE SEQUENCE</scope>
    <source>
        <strain evidence="1">20211129_DDA</strain>
        <tissue evidence="1">Liver</tissue>
    </source>
</reference>
<protein>
    <submittedName>
        <fullName evidence="1">Uncharacterized protein</fullName>
    </submittedName>
</protein>
<organism evidence="1 2">
    <name type="scientific">Pleurodeles waltl</name>
    <name type="common">Iberian ribbed newt</name>
    <dbReference type="NCBI Taxonomy" id="8319"/>
    <lineage>
        <taxon>Eukaryota</taxon>
        <taxon>Metazoa</taxon>
        <taxon>Chordata</taxon>
        <taxon>Craniata</taxon>
        <taxon>Vertebrata</taxon>
        <taxon>Euteleostomi</taxon>
        <taxon>Amphibia</taxon>
        <taxon>Batrachia</taxon>
        <taxon>Caudata</taxon>
        <taxon>Salamandroidea</taxon>
        <taxon>Salamandridae</taxon>
        <taxon>Pleurodelinae</taxon>
        <taxon>Pleurodeles</taxon>
    </lineage>
</organism>
<dbReference type="AlphaFoldDB" id="A0AAV7T8J9"/>
<accession>A0AAV7T8J9</accession>
<evidence type="ECO:0000313" key="1">
    <source>
        <dbReference type="EMBL" id="KAJ1172753.1"/>
    </source>
</evidence>
<name>A0AAV7T8J9_PLEWA</name>
<gene>
    <name evidence="1" type="ORF">NDU88_004595</name>
</gene>
<dbReference type="EMBL" id="JANPWB010000007">
    <property type="protein sequence ID" value="KAJ1172753.1"/>
    <property type="molecule type" value="Genomic_DNA"/>
</dbReference>
<comment type="caution">
    <text evidence="1">The sequence shown here is derived from an EMBL/GenBank/DDBJ whole genome shotgun (WGS) entry which is preliminary data.</text>
</comment>
<dbReference type="Proteomes" id="UP001066276">
    <property type="component" value="Chromosome 4_1"/>
</dbReference>
<proteinExistence type="predicted"/>
<keyword evidence="2" id="KW-1185">Reference proteome</keyword>
<sequence length="96" mass="10520">MGPISRVNKTALRPKESVGTWRHLLVCVPVSRRSTYPQAPFPNETEAGCSKDINNTRGVRASVNYSIGCIATSPFAQGAIGMENNRDRRGGFQVRN</sequence>
<evidence type="ECO:0000313" key="2">
    <source>
        <dbReference type="Proteomes" id="UP001066276"/>
    </source>
</evidence>